<evidence type="ECO:0000313" key="3">
    <source>
        <dbReference type="EMBL" id="RHY47050.1"/>
    </source>
</evidence>
<dbReference type="InterPro" id="IPR011009">
    <property type="entry name" value="Kinase-like_dom_sf"/>
</dbReference>
<dbReference type="EMBL" id="QUTB01007778">
    <property type="protein sequence ID" value="RHY44623.1"/>
    <property type="molecule type" value="Genomic_DNA"/>
</dbReference>
<evidence type="ECO:0000259" key="1">
    <source>
        <dbReference type="Pfam" id="PF08550"/>
    </source>
</evidence>
<dbReference type="SUPFAM" id="SSF56112">
    <property type="entry name" value="Protein kinase-like (PK-like)"/>
    <property type="match status" value="1"/>
</dbReference>
<dbReference type="Gene3D" id="1.10.510.10">
    <property type="entry name" value="Transferase(Phosphotransferase) domain 1"/>
    <property type="match status" value="1"/>
</dbReference>
<evidence type="ECO:0000313" key="2">
    <source>
        <dbReference type="EMBL" id="RHY44623.1"/>
    </source>
</evidence>
<evidence type="ECO:0000313" key="4">
    <source>
        <dbReference type="Proteomes" id="UP000265716"/>
    </source>
</evidence>
<dbReference type="Proteomes" id="UP000265716">
    <property type="component" value="Unassembled WGS sequence"/>
</dbReference>
<sequence>MKRFVSEGNRLENAGWRLWHMERLNRLAARTDVVDDPHNDMLRASRKSVYCNFTSTTLSCNICCHEVYCVRCFKLIHMRGRFAPLENNNVYPRSNGAAILRPSRHRPVVVQNVWEHNMDALFQKVMATSSQSICPATWRKLVEDGIERNGRHVVPSSVDADRAYHTHECFVVQVILLFETHDHLVVEMELMYGGDVFDRIADKGPMSEHETANFLSHLIQRIDFCLNNGVSGPTWRYY</sequence>
<organism evidence="3 4">
    <name type="scientific">Aphanomyces astaci</name>
    <name type="common">Crayfish plague agent</name>
    <dbReference type="NCBI Taxonomy" id="112090"/>
    <lineage>
        <taxon>Eukaryota</taxon>
        <taxon>Sar</taxon>
        <taxon>Stramenopiles</taxon>
        <taxon>Oomycota</taxon>
        <taxon>Saprolegniomycetes</taxon>
        <taxon>Saprolegniales</taxon>
        <taxon>Verrucalvaceae</taxon>
        <taxon>Aphanomyces</taxon>
    </lineage>
</organism>
<proteinExistence type="predicted"/>
<gene>
    <name evidence="2" type="ORF">DYB34_011830</name>
    <name evidence="3" type="ORF">DYB38_010599</name>
</gene>
<accession>A0A397CPX8</accession>
<evidence type="ECO:0000313" key="5">
    <source>
        <dbReference type="Proteomes" id="UP000283543"/>
    </source>
</evidence>
<comment type="caution">
    <text evidence="3">The sequence shown here is derived from an EMBL/GenBank/DDBJ whole genome shotgun (WGS) entry which is preliminary data.</text>
</comment>
<dbReference type="EMBL" id="QUTC01007616">
    <property type="protein sequence ID" value="RHY47050.1"/>
    <property type="molecule type" value="Genomic_DNA"/>
</dbReference>
<feature type="domain" description="Nitrogen regulatory protein areA GATA-like" evidence="1">
    <location>
        <begin position="2"/>
        <end position="21"/>
    </location>
</feature>
<dbReference type="Gene3D" id="3.30.200.20">
    <property type="entry name" value="Phosphorylase Kinase, domain 1"/>
    <property type="match status" value="1"/>
</dbReference>
<protein>
    <recommendedName>
        <fullName evidence="1">Nitrogen regulatory protein areA GATA-like domain-containing protein</fullName>
    </recommendedName>
</protein>
<dbReference type="Proteomes" id="UP000283543">
    <property type="component" value="Unassembled WGS sequence"/>
</dbReference>
<dbReference type="Pfam" id="PF08550">
    <property type="entry name" value="GATA_AreA"/>
    <property type="match status" value="1"/>
</dbReference>
<dbReference type="AlphaFoldDB" id="A0A397CPX8"/>
<reference evidence="4 5" key="1">
    <citation type="submission" date="2018-08" db="EMBL/GenBank/DDBJ databases">
        <title>Aphanomyces genome sequencing and annotation.</title>
        <authorList>
            <person name="Minardi D."/>
            <person name="Oidtmann B."/>
            <person name="Van Der Giezen M."/>
            <person name="Studholme D.J."/>
        </authorList>
    </citation>
    <scope>NUCLEOTIDE SEQUENCE [LARGE SCALE GENOMIC DNA]</scope>
    <source>
        <strain evidence="3 4">SA</strain>
        <strain evidence="2 5">Si</strain>
    </source>
</reference>
<dbReference type="InterPro" id="IPR013860">
    <property type="entry name" value="AreA_GATA"/>
</dbReference>
<name>A0A397CPX8_APHAT</name>